<feature type="chain" id="PRO_5046436357" description="Secreted protein" evidence="1">
    <location>
        <begin position="27"/>
        <end position="66"/>
    </location>
</feature>
<keyword evidence="1" id="KW-0732">Signal</keyword>
<accession>A0ABV3DSN8</accession>
<protein>
    <recommendedName>
        <fullName evidence="4">Secreted protein</fullName>
    </recommendedName>
</protein>
<reference evidence="2 3" key="1">
    <citation type="submission" date="2024-06" db="EMBL/GenBank/DDBJ databases">
        <title>The Natural Products Discovery Center: Release of the First 8490 Sequenced Strains for Exploring Actinobacteria Biosynthetic Diversity.</title>
        <authorList>
            <person name="Kalkreuter E."/>
            <person name="Kautsar S.A."/>
            <person name="Yang D."/>
            <person name="Bader C.D."/>
            <person name="Teijaro C.N."/>
            <person name="Fluegel L."/>
            <person name="Davis C.M."/>
            <person name="Simpson J.R."/>
            <person name="Lauterbach L."/>
            <person name="Steele A.D."/>
            <person name="Gui C."/>
            <person name="Meng S."/>
            <person name="Li G."/>
            <person name="Viehrig K."/>
            <person name="Ye F."/>
            <person name="Su P."/>
            <person name="Kiefer A.F."/>
            <person name="Nichols A."/>
            <person name="Cepeda A.J."/>
            <person name="Yan W."/>
            <person name="Fan B."/>
            <person name="Jiang Y."/>
            <person name="Adhikari A."/>
            <person name="Zheng C.-J."/>
            <person name="Schuster L."/>
            <person name="Cowan T.M."/>
            <person name="Smanski M.J."/>
            <person name="Chevrette M.G."/>
            <person name="De Carvalho L.P.S."/>
            <person name="Shen B."/>
        </authorList>
    </citation>
    <scope>NUCLEOTIDE SEQUENCE [LARGE SCALE GENOMIC DNA]</scope>
    <source>
        <strain evidence="2 3">NPDC048946</strain>
    </source>
</reference>
<evidence type="ECO:0000313" key="2">
    <source>
        <dbReference type="EMBL" id="MEU8138262.1"/>
    </source>
</evidence>
<keyword evidence="3" id="KW-1185">Reference proteome</keyword>
<evidence type="ECO:0000313" key="3">
    <source>
        <dbReference type="Proteomes" id="UP001551482"/>
    </source>
</evidence>
<comment type="caution">
    <text evidence="2">The sequence shown here is derived from an EMBL/GenBank/DDBJ whole genome shotgun (WGS) entry which is preliminary data.</text>
</comment>
<dbReference type="Proteomes" id="UP001551482">
    <property type="component" value="Unassembled WGS sequence"/>
</dbReference>
<evidence type="ECO:0008006" key="4">
    <source>
        <dbReference type="Google" id="ProtNLM"/>
    </source>
</evidence>
<proteinExistence type="predicted"/>
<dbReference type="EMBL" id="JBEZFP010000116">
    <property type="protein sequence ID" value="MEU8138262.1"/>
    <property type="molecule type" value="Genomic_DNA"/>
</dbReference>
<dbReference type="RefSeq" id="WP_358361352.1">
    <property type="nucleotide sequence ID" value="NZ_JBEZFP010000116.1"/>
</dbReference>
<feature type="signal peptide" evidence="1">
    <location>
        <begin position="1"/>
        <end position="26"/>
    </location>
</feature>
<organism evidence="2 3">
    <name type="scientific">Streptodolium elevatio</name>
    <dbReference type="NCBI Taxonomy" id="3157996"/>
    <lineage>
        <taxon>Bacteria</taxon>
        <taxon>Bacillati</taxon>
        <taxon>Actinomycetota</taxon>
        <taxon>Actinomycetes</taxon>
        <taxon>Kitasatosporales</taxon>
        <taxon>Streptomycetaceae</taxon>
        <taxon>Streptodolium</taxon>
    </lineage>
</organism>
<gene>
    <name evidence="2" type="ORF">AB0C36_32745</name>
</gene>
<evidence type="ECO:0000256" key="1">
    <source>
        <dbReference type="SAM" id="SignalP"/>
    </source>
</evidence>
<name>A0ABV3DSN8_9ACTN</name>
<sequence>MRPQTFPLTVTLAAVVVLGGATTASADVGDRSGSNAVAQNSAAVASDGVSAVTDSTAVAQNSASLL</sequence>